<dbReference type="PANTHER" id="PTHR13832">
    <property type="entry name" value="PROTEIN PHOSPHATASE 2C"/>
    <property type="match status" value="1"/>
</dbReference>
<evidence type="ECO:0000259" key="2">
    <source>
        <dbReference type="PROSITE" id="PS51746"/>
    </source>
</evidence>
<dbReference type="EMBL" id="JANBPY010001023">
    <property type="protein sequence ID" value="KAJ1962060.1"/>
    <property type="molecule type" value="Genomic_DNA"/>
</dbReference>
<gene>
    <name evidence="3" type="primary">PTC6</name>
    <name evidence="3" type="ORF">IWQ62_003652</name>
</gene>
<name>A0A9W8ANZ2_9FUNG</name>
<dbReference type="SMART" id="SM00332">
    <property type="entry name" value="PP2Cc"/>
    <property type="match status" value="1"/>
</dbReference>
<proteinExistence type="predicted"/>
<dbReference type="SUPFAM" id="SSF81606">
    <property type="entry name" value="PP2C-like"/>
    <property type="match status" value="1"/>
</dbReference>
<dbReference type="InterPro" id="IPR001932">
    <property type="entry name" value="PPM-type_phosphatase-like_dom"/>
</dbReference>
<feature type="domain" description="PPM-type phosphatase" evidence="2">
    <location>
        <begin position="62"/>
        <end position="368"/>
    </location>
</feature>
<dbReference type="InterPro" id="IPR015655">
    <property type="entry name" value="PP2C"/>
</dbReference>
<feature type="region of interest" description="Disordered" evidence="1">
    <location>
        <begin position="411"/>
        <end position="442"/>
    </location>
</feature>
<dbReference type="PANTHER" id="PTHR13832:SF589">
    <property type="entry name" value="[PYRUVATE DEHYDROGENASE [ACETYL-TRANSFERRING]]-PHOSPHATASE 2, MITOCHONDRIAL"/>
    <property type="match status" value="1"/>
</dbReference>
<organism evidence="3 4">
    <name type="scientific">Dispira parvispora</name>
    <dbReference type="NCBI Taxonomy" id="1520584"/>
    <lineage>
        <taxon>Eukaryota</taxon>
        <taxon>Fungi</taxon>
        <taxon>Fungi incertae sedis</taxon>
        <taxon>Zoopagomycota</taxon>
        <taxon>Kickxellomycotina</taxon>
        <taxon>Dimargaritomycetes</taxon>
        <taxon>Dimargaritales</taxon>
        <taxon>Dimargaritaceae</taxon>
        <taxon>Dispira</taxon>
    </lineage>
</organism>
<dbReference type="PROSITE" id="PS51746">
    <property type="entry name" value="PPM_2"/>
    <property type="match status" value="1"/>
</dbReference>
<dbReference type="AlphaFoldDB" id="A0A9W8ANZ2"/>
<protein>
    <submittedName>
        <fullName evidence="3">Protein phosphatase 2C 6</fullName>
    </submittedName>
</protein>
<dbReference type="GO" id="GO:0004722">
    <property type="term" value="F:protein serine/threonine phosphatase activity"/>
    <property type="evidence" value="ECO:0007669"/>
    <property type="project" value="InterPro"/>
</dbReference>
<dbReference type="Pfam" id="PF00481">
    <property type="entry name" value="PP2C"/>
    <property type="match status" value="1"/>
</dbReference>
<evidence type="ECO:0000256" key="1">
    <source>
        <dbReference type="SAM" id="MobiDB-lite"/>
    </source>
</evidence>
<sequence length="581" mass="64441">MWSRTTQCPTLRFVISTKQRPSSALQTYSTRTAAIPLHQLYSIPSQDKKQTLRVNISQIPHLIGVRSTRGIREYNEDRYKVRVLRFPEQPETQLVCCAMYDGHAGARCADFLSARLHRYFETVQAEDVLKVLGWLQSQGEGWSGYVPRALRKLTKAVMFKDENLDHWSYRLDTVERLSMAYLQADRTISASPLGKCGSTGTSVVLDALDQRPFWSSQRLRITTANVGDTRAILCDTVQGKAKRLTYEHHPTDPAELKRIKKHGAYVDKDAFGEFMALGQAANTRAFGDRQLKSFGVIAEPSITDVVYDARDLAFLVIVSDGVTAVLSDQEIVELVKYHDHPTQAAVDLVDAAEKLGTSDNVTAMVVGLPGWTPHMVTSHSDTTSSLPTGHDQGLDRLIGVQTEVTSTPQDIDAGMTKRRGSWLSSPSTDHVSREKTSRSQSNRYPTLSLNDVLVKVYRMSPLGTNSDTPQTTRLRAVVPPDTSLPLDTIHRRLAGLHIQLQMTTGISASSATFDSKRQKPSTTHTQGLDLASNSKILQLSCAMLGHSPENVQDTSVQLTPEELLYAWQLLGVEAQIIQEGR</sequence>
<dbReference type="InterPro" id="IPR036457">
    <property type="entry name" value="PPM-type-like_dom_sf"/>
</dbReference>
<dbReference type="OrthoDB" id="416093at2759"/>
<keyword evidence="4" id="KW-1185">Reference proteome</keyword>
<reference evidence="3" key="1">
    <citation type="submission" date="2022-07" db="EMBL/GenBank/DDBJ databases">
        <title>Phylogenomic reconstructions and comparative analyses of Kickxellomycotina fungi.</title>
        <authorList>
            <person name="Reynolds N.K."/>
            <person name="Stajich J.E."/>
            <person name="Barry K."/>
            <person name="Grigoriev I.V."/>
            <person name="Crous P."/>
            <person name="Smith M.E."/>
        </authorList>
    </citation>
    <scope>NUCLEOTIDE SEQUENCE</scope>
    <source>
        <strain evidence="3">RSA 1196</strain>
    </source>
</reference>
<evidence type="ECO:0000313" key="3">
    <source>
        <dbReference type="EMBL" id="KAJ1962060.1"/>
    </source>
</evidence>
<evidence type="ECO:0000313" key="4">
    <source>
        <dbReference type="Proteomes" id="UP001150925"/>
    </source>
</evidence>
<dbReference type="Proteomes" id="UP001150925">
    <property type="component" value="Unassembled WGS sequence"/>
</dbReference>
<dbReference type="Gene3D" id="3.60.40.10">
    <property type="entry name" value="PPM-type phosphatase domain"/>
    <property type="match status" value="1"/>
</dbReference>
<accession>A0A9W8ANZ2</accession>
<dbReference type="CDD" id="cd00143">
    <property type="entry name" value="PP2Cc"/>
    <property type="match status" value="1"/>
</dbReference>
<comment type="caution">
    <text evidence="3">The sequence shown here is derived from an EMBL/GenBank/DDBJ whole genome shotgun (WGS) entry which is preliminary data.</text>
</comment>